<accession>A0AAE3IWX4</accession>
<proteinExistence type="predicted"/>
<dbReference type="Proteomes" id="UP001209318">
    <property type="component" value="Unassembled WGS sequence"/>
</dbReference>
<dbReference type="RefSeq" id="WP_263074409.1">
    <property type="nucleotide sequence ID" value="NZ_JAOUSF010000006.1"/>
</dbReference>
<dbReference type="InterPro" id="IPR051784">
    <property type="entry name" value="Nod_factor_ABC_transporter"/>
</dbReference>
<dbReference type="PANTHER" id="PTHR43229">
    <property type="entry name" value="NODULATION PROTEIN J"/>
    <property type="match status" value="1"/>
</dbReference>
<dbReference type="EMBL" id="JAOUSF010000006">
    <property type="protein sequence ID" value="MCU9615093.1"/>
    <property type="molecule type" value="Genomic_DNA"/>
</dbReference>
<evidence type="ECO:0000313" key="2">
    <source>
        <dbReference type="EMBL" id="MCU9615093.1"/>
    </source>
</evidence>
<feature type="transmembrane region" description="Helical" evidence="1">
    <location>
        <begin position="21"/>
        <end position="43"/>
    </location>
</feature>
<keyword evidence="3" id="KW-1185">Reference proteome</keyword>
<dbReference type="AlphaFoldDB" id="A0AAE3IWX4"/>
<organism evidence="2 3">
    <name type="scientific">Perspicuibacillus lycopersici</name>
    <dbReference type="NCBI Taxonomy" id="1325689"/>
    <lineage>
        <taxon>Bacteria</taxon>
        <taxon>Bacillati</taxon>
        <taxon>Bacillota</taxon>
        <taxon>Bacilli</taxon>
        <taxon>Bacillales</taxon>
        <taxon>Bacillaceae</taxon>
        <taxon>Perspicuibacillus</taxon>
    </lineage>
</organism>
<comment type="caution">
    <text evidence="2">The sequence shown here is derived from an EMBL/GenBank/DDBJ whole genome shotgun (WGS) entry which is preliminary data.</text>
</comment>
<keyword evidence="1" id="KW-0812">Transmembrane</keyword>
<feature type="transmembrane region" description="Helical" evidence="1">
    <location>
        <begin position="63"/>
        <end position="81"/>
    </location>
</feature>
<name>A0AAE3IWX4_9BACI</name>
<feature type="transmembrane region" description="Helical" evidence="1">
    <location>
        <begin position="223"/>
        <end position="242"/>
    </location>
</feature>
<feature type="transmembrane region" description="Helical" evidence="1">
    <location>
        <begin position="102"/>
        <end position="125"/>
    </location>
</feature>
<sequence length="257" mass="29097">MKWLNLFKVNIKREVILLKRYLPNTISMILTFYIIFLGMFFGIQVVGDPGSAEMNTQYVIVNYIFWYLSMAVMAGIGWTVQNEVTLGTLEQIYMSPLGAWRIFLARIISSTVVEMITMTIMLFVSMLTAGTWLNIDIIAILPILILMIVSMLGVSFMIAGAAVIFKQIGSFLQISQFIFAGLTFVPLSTAPFLEFAPIVKGVDMVRQIMIFDYSWTDFTVVDYSSLILNAILYFALGIFVFFRCERVAMEKGVLGQH</sequence>
<protein>
    <submittedName>
        <fullName evidence="2">ABC transporter permease</fullName>
    </submittedName>
</protein>
<reference evidence="2" key="1">
    <citation type="submission" date="2022-10" db="EMBL/GenBank/DDBJ databases">
        <title>Description of Fervidibacillus gen. nov. in the family Fervidibacillaceae fam. nov. with two species, Fervidibacillus albus sp. nov., and Fervidibacillus halotolerans sp. nov., isolated from tidal flat sediments.</title>
        <authorList>
            <person name="Kwon K.K."/>
            <person name="Yang S.-H."/>
        </authorList>
    </citation>
    <scope>NUCLEOTIDE SEQUENCE</scope>
    <source>
        <strain evidence="2">JCM 19140</strain>
    </source>
</reference>
<evidence type="ECO:0000313" key="3">
    <source>
        <dbReference type="Proteomes" id="UP001209318"/>
    </source>
</evidence>
<keyword evidence="1" id="KW-1133">Transmembrane helix</keyword>
<feature type="transmembrane region" description="Helical" evidence="1">
    <location>
        <begin position="137"/>
        <end position="165"/>
    </location>
</feature>
<feature type="transmembrane region" description="Helical" evidence="1">
    <location>
        <begin position="177"/>
        <end position="199"/>
    </location>
</feature>
<gene>
    <name evidence="2" type="ORF">OEV98_16275</name>
</gene>
<dbReference type="PANTHER" id="PTHR43229:SF6">
    <property type="entry name" value="ABC-TYPE MULTIDRUG TRANSPORT SYSTEM, PERMEASE COMPONENT"/>
    <property type="match status" value="1"/>
</dbReference>
<evidence type="ECO:0000256" key="1">
    <source>
        <dbReference type="SAM" id="Phobius"/>
    </source>
</evidence>
<keyword evidence="1" id="KW-0472">Membrane</keyword>